<evidence type="ECO:0000313" key="4">
    <source>
        <dbReference type="RefSeq" id="XP_030534287.1"/>
    </source>
</evidence>
<organism evidence="3 4">
    <name type="scientific">Rhodamnia argentea</name>
    <dbReference type="NCBI Taxonomy" id="178133"/>
    <lineage>
        <taxon>Eukaryota</taxon>
        <taxon>Viridiplantae</taxon>
        <taxon>Streptophyta</taxon>
        <taxon>Embryophyta</taxon>
        <taxon>Tracheophyta</taxon>
        <taxon>Spermatophyta</taxon>
        <taxon>Magnoliopsida</taxon>
        <taxon>eudicotyledons</taxon>
        <taxon>Gunneridae</taxon>
        <taxon>Pentapetalae</taxon>
        <taxon>rosids</taxon>
        <taxon>malvids</taxon>
        <taxon>Myrtales</taxon>
        <taxon>Myrtaceae</taxon>
        <taxon>Myrtoideae</taxon>
        <taxon>Myrteae</taxon>
        <taxon>Australasian group</taxon>
        <taxon>Rhodamnia</taxon>
    </lineage>
</organism>
<dbReference type="InterPro" id="IPR016039">
    <property type="entry name" value="Thiolase-like"/>
</dbReference>
<protein>
    <submittedName>
        <fullName evidence="4">Chalcone synthase RJ5-like</fullName>
    </submittedName>
</protein>
<dbReference type="GO" id="GO:0030639">
    <property type="term" value="P:polyketide biosynthetic process"/>
    <property type="evidence" value="ECO:0007669"/>
    <property type="project" value="TreeGrafter"/>
</dbReference>
<dbReference type="GO" id="GO:0016747">
    <property type="term" value="F:acyltransferase activity, transferring groups other than amino-acyl groups"/>
    <property type="evidence" value="ECO:0007669"/>
    <property type="project" value="InterPro"/>
</dbReference>
<dbReference type="Proteomes" id="UP000827889">
    <property type="component" value="Chromosome 7"/>
</dbReference>
<dbReference type="PANTHER" id="PTHR11877:SF14">
    <property type="entry name" value="CHALCONE SYNTHASE"/>
    <property type="match status" value="1"/>
</dbReference>
<dbReference type="InterPro" id="IPR011141">
    <property type="entry name" value="Polyketide_synthase_type-III"/>
</dbReference>
<dbReference type="PANTHER" id="PTHR11877">
    <property type="entry name" value="HYDROXYMETHYLGLUTARYL-COA SYNTHASE"/>
    <property type="match status" value="1"/>
</dbReference>
<dbReference type="OrthoDB" id="1500228at2759"/>
<dbReference type="Gene3D" id="3.40.47.10">
    <property type="match status" value="1"/>
</dbReference>
<accession>A0A8B8PIM6</accession>
<gene>
    <name evidence="4" type="primary">LOC115743585</name>
</gene>
<evidence type="ECO:0000313" key="3">
    <source>
        <dbReference type="Proteomes" id="UP000827889"/>
    </source>
</evidence>
<proteinExistence type="inferred from homology"/>
<dbReference type="Pfam" id="PF02797">
    <property type="entry name" value="Chal_sti_synt_C"/>
    <property type="match status" value="1"/>
</dbReference>
<dbReference type="KEGG" id="rarg:115743585"/>
<dbReference type="SUPFAM" id="SSF53901">
    <property type="entry name" value="Thiolase-like"/>
    <property type="match status" value="1"/>
</dbReference>
<dbReference type="RefSeq" id="XP_030534287.1">
    <property type="nucleotide sequence ID" value="XM_030678427.1"/>
</dbReference>
<feature type="domain" description="Chalcone/stilbene synthase C-terminal" evidence="2">
    <location>
        <begin position="18"/>
        <end position="167"/>
    </location>
</feature>
<dbReference type="AlphaFoldDB" id="A0A8B8PIM6"/>
<dbReference type="GeneID" id="115743585"/>
<comment type="similarity">
    <text evidence="1">Belongs to the thiolase-like superfamily. Chalcone/stilbene synthases family.</text>
</comment>
<evidence type="ECO:0000259" key="2">
    <source>
        <dbReference type="Pfam" id="PF02797"/>
    </source>
</evidence>
<name>A0A8B8PIM6_9MYRT</name>
<keyword evidence="3" id="KW-1185">Reference proteome</keyword>
<dbReference type="FunFam" id="3.40.47.10:FF:000014">
    <property type="entry name" value="Chalcone synthase 1"/>
    <property type="match status" value="1"/>
</dbReference>
<reference evidence="4" key="1">
    <citation type="submission" date="2025-08" db="UniProtKB">
        <authorList>
            <consortium name="RefSeq"/>
        </authorList>
    </citation>
    <scope>IDENTIFICATION</scope>
    <source>
        <tissue evidence="4">Leaf</tissue>
    </source>
</reference>
<dbReference type="InterPro" id="IPR012328">
    <property type="entry name" value="Chalcone/stilbene_synt_C"/>
</dbReference>
<sequence>MVIGTVPLDTTIERPLFQIISASQMLVPGIDGALTVKYREHGLVVTQAKEVPQLISSNLEACLAKTFSSATNSDVVKDWNSIFWAVHLGYTQVFDRVEKTLGLSKERLRASRHVREEYGNMASATVVFILDELRNKSMKEGMATTGEVLLGFGPGITIETVVLRSVPLQAVAKSHPFPV</sequence>
<evidence type="ECO:0000256" key="1">
    <source>
        <dbReference type="ARBA" id="ARBA00005531"/>
    </source>
</evidence>